<dbReference type="RefSeq" id="XP_018751092.1">
    <property type="nucleotide sequence ID" value="XM_018894101.1"/>
</dbReference>
<dbReference type="KEGG" id="fvr:FVEG_05866"/>
<protein>
    <submittedName>
        <fullName evidence="2">Uncharacterized protein</fullName>
    </submittedName>
</protein>
<dbReference type="EMBL" id="DS022248">
    <property type="protein sequence ID" value="EWG44901.1"/>
    <property type="molecule type" value="Genomic_DNA"/>
</dbReference>
<accession>W7M1Q3</accession>
<evidence type="ECO:0000256" key="1">
    <source>
        <dbReference type="SAM" id="MobiDB-lite"/>
    </source>
</evidence>
<keyword evidence="3" id="KW-1185">Reference proteome</keyword>
<name>W7M1Q3_GIBM7</name>
<proteinExistence type="predicted"/>
<evidence type="ECO:0000313" key="3">
    <source>
        <dbReference type="Proteomes" id="UP000009096"/>
    </source>
</evidence>
<dbReference type="Proteomes" id="UP000009096">
    <property type="component" value="Chromosome 2"/>
</dbReference>
<feature type="region of interest" description="Disordered" evidence="1">
    <location>
        <begin position="99"/>
        <end position="118"/>
    </location>
</feature>
<sequence length="260" mass="28626">MSHNGIRRLRREAQNWPLTGDATTRQRISQFFTGKGLDVPLPITSSLQSDEAFPMPTTPTFNLLGVDIVPAVLQQCLGLLSRDDEDRFHVAHVRPGRSKSTTDLLLPQTSNGFSRGSPEGASVLGAAAARGPQLRIPTSVRGFALHKEAGKLMSLLRGHAVKEDNELDLSPWKFHHSLCWWTACALGYGLEGFEQLDVDRDNKELSNLHTRLQGHADAGPSCPTDEDRADSSDSEVEITTKKTFEEFAALVQIARKNMTL</sequence>
<dbReference type="EMBL" id="CM000579">
    <property type="protein sequence ID" value="EWG44901.1"/>
    <property type="molecule type" value="Genomic_DNA"/>
</dbReference>
<gene>
    <name evidence="2" type="ORF">FVEG_05866</name>
</gene>
<reference evidence="2 3" key="1">
    <citation type="journal article" date="2010" name="Nature">
        <title>Comparative genomics reveals mobile pathogenicity chromosomes in Fusarium.</title>
        <authorList>
            <person name="Ma L.J."/>
            <person name="van der Does H.C."/>
            <person name="Borkovich K.A."/>
            <person name="Coleman J.J."/>
            <person name="Daboussi M.J."/>
            <person name="Di Pietro A."/>
            <person name="Dufresne M."/>
            <person name="Freitag M."/>
            <person name="Grabherr M."/>
            <person name="Henrissat B."/>
            <person name="Houterman P.M."/>
            <person name="Kang S."/>
            <person name="Shim W.B."/>
            <person name="Woloshuk C."/>
            <person name="Xie X."/>
            <person name="Xu J.R."/>
            <person name="Antoniw J."/>
            <person name="Baker S.E."/>
            <person name="Bluhm B.H."/>
            <person name="Breakspear A."/>
            <person name="Brown D.W."/>
            <person name="Butchko R.A."/>
            <person name="Chapman S."/>
            <person name="Coulson R."/>
            <person name="Coutinho P.M."/>
            <person name="Danchin E.G."/>
            <person name="Diener A."/>
            <person name="Gale L.R."/>
            <person name="Gardiner D.M."/>
            <person name="Goff S."/>
            <person name="Hammond-Kosack K.E."/>
            <person name="Hilburn K."/>
            <person name="Hua-Van A."/>
            <person name="Jonkers W."/>
            <person name="Kazan K."/>
            <person name="Kodira C.D."/>
            <person name="Koehrsen M."/>
            <person name="Kumar L."/>
            <person name="Lee Y.H."/>
            <person name="Li L."/>
            <person name="Manners J.M."/>
            <person name="Miranda-Saavedra D."/>
            <person name="Mukherjee M."/>
            <person name="Park G."/>
            <person name="Park J."/>
            <person name="Park S.Y."/>
            <person name="Proctor R.H."/>
            <person name="Regev A."/>
            <person name="Ruiz-Roldan M.C."/>
            <person name="Sain D."/>
            <person name="Sakthikumar S."/>
            <person name="Sykes S."/>
            <person name="Schwartz D.C."/>
            <person name="Turgeon B.G."/>
            <person name="Wapinski I."/>
            <person name="Yoder O."/>
            <person name="Young S."/>
            <person name="Zeng Q."/>
            <person name="Zhou S."/>
            <person name="Galagan J."/>
            <person name="Cuomo C.A."/>
            <person name="Kistler H.C."/>
            <person name="Rep M."/>
        </authorList>
    </citation>
    <scope>NUCLEOTIDE SEQUENCE [LARGE SCALE GENOMIC DNA]</scope>
    <source>
        <strain evidence="3">M3125 / FGSC 7600</strain>
    </source>
</reference>
<dbReference type="VEuPathDB" id="FungiDB:FVEG_05866"/>
<evidence type="ECO:0000313" key="2">
    <source>
        <dbReference type="EMBL" id="EWG44901.1"/>
    </source>
</evidence>
<organism evidence="2 3">
    <name type="scientific">Gibberella moniliformis (strain M3125 / FGSC 7600)</name>
    <name type="common">Maize ear and stalk rot fungus</name>
    <name type="synonym">Fusarium verticillioides</name>
    <dbReference type="NCBI Taxonomy" id="334819"/>
    <lineage>
        <taxon>Eukaryota</taxon>
        <taxon>Fungi</taxon>
        <taxon>Dikarya</taxon>
        <taxon>Ascomycota</taxon>
        <taxon>Pezizomycotina</taxon>
        <taxon>Sordariomycetes</taxon>
        <taxon>Hypocreomycetidae</taxon>
        <taxon>Hypocreales</taxon>
        <taxon>Nectriaceae</taxon>
        <taxon>Fusarium</taxon>
        <taxon>Fusarium fujikuroi species complex</taxon>
    </lineage>
</organism>
<feature type="compositionally biased region" description="Polar residues" evidence="1">
    <location>
        <begin position="99"/>
        <end position="114"/>
    </location>
</feature>
<dbReference type="GeneID" id="30063819"/>
<dbReference type="AlphaFoldDB" id="W7M1Q3"/>
<feature type="region of interest" description="Disordered" evidence="1">
    <location>
        <begin position="213"/>
        <end position="234"/>
    </location>
</feature>
<dbReference type="OrthoDB" id="6513042at2759"/>